<comment type="caution">
    <text evidence="5">The sequence shown here is derived from an EMBL/GenBank/DDBJ whole genome shotgun (WGS) entry which is preliminary data.</text>
</comment>
<evidence type="ECO:0000256" key="1">
    <source>
        <dbReference type="ARBA" id="ARBA00008814"/>
    </source>
</evidence>
<sequence>MNVLAGVRPVRALAPALLALLLVAACSAPPPPQAAPARPDCPTSSDAAADLFPDKPTATRSTNFTLTYHRSYAVLTVAQPYPGAAPESYVLLRCGAQAPELPADLADAQRIETPVRSLYAESTTQLPLLVDIGALDVLTGVGTPDFVSGPQVRAEIDAGGVRGFSDSGAIETEKVITAAPDVLLSQGTDNPAFPALRNAGVPVIGWAEYLDAGPLGKAEWIKVMGVLTGREAEAEQTFDAIARRYDALVATTAGLTPTPVALGGIYQGTWSVPTGGSATGALVRDAGGTWSEVANTGPGAVQKDFEGVYTTDGAAPVWLATGTFATMADVHAADARYGELAAVRSGRVWTPDKRIGPTGGNDFHERGVTHPEEILADLIAVLHPEALPGHEFVYYRQVPA</sequence>
<accession>A0A511D910</accession>
<keyword evidence="3" id="KW-0732">Signal</keyword>
<dbReference type="EMBL" id="BJVJ01000001">
    <property type="protein sequence ID" value="GEL21266.1"/>
    <property type="molecule type" value="Genomic_DNA"/>
</dbReference>
<organism evidence="5 6">
    <name type="scientific">Pseudonocardia sulfidoxydans NBRC 16205</name>
    <dbReference type="NCBI Taxonomy" id="1223511"/>
    <lineage>
        <taxon>Bacteria</taxon>
        <taxon>Bacillati</taxon>
        <taxon>Actinomycetota</taxon>
        <taxon>Actinomycetes</taxon>
        <taxon>Pseudonocardiales</taxon>
        <taxon>Pseudonocardiaceae</taxon>
        <taxon>Pseudonocardia</taxon>
    </lineage>
</organism>
<dbReference type="SUPFAM" id="SSF53807">
    <property type="entry name" value="Helical backbone' metal receptor"/>
    <property type="match status" value="1"/>
</dbReference>
<dbReference type="PANTHER" id="PTHR30535">
    <property type="entry name" value="VITAMIN B12-BINDING PROTEIN"/>
    <property type="match status" value="1"/>
</dbReference>
<name>A0A511D910_9PSEU</name>
<dbReference type="GO" id="GO:0071281">
    <property type="term" value="P:cellular response to iron ion"/>
    <property type="evidence" value="ECO:0007669"/>
    <property type="project" value="TreeGrafter"/>
</dbReference>
<keyword evidence="6" id="KW-1185">Reference proteome</keyword>
<proteinExistence type="inferred from homology"/>
<dbReference type="RefSeq" id="WP_222596126.1">
    <property type="nucleotide sequence ID" value="NZ_BJVJ01000001.1"/>
</dbReference>
<evidence type="ECO:0000256" key="2">
    <source>
        <dbReference type="SAM" id="MobiDB-lite"/>
    </source>
</evidence>
<dbReference type="Proteomes" id="UP000321685">
    <property type="component" value="Unassembled WGS sequence"/>
</dbReference>
<dbReference type="AlphaFoldDB" id="A0A511D910"/>
<dbReference type="InterPro" id="IPR050902">
    <property type="entry name" value="ABC_Transporter_SBP"/>
</dbReference>
<dbReference type="PANTHER" id="PTHR30535:SF34">
    <property type="entry name" value="MOLYBDATE-BINDING PROTEIN MOLA"/>
    <property type="match status" value="1"/>
</dbReference>
<feature type="region of interest" description="Disordered" evidence="2">
    <location>
        <begin position="32"/>
        <end position="56"/>
    </location>
</feature>
<dbReference type="Gene3D" id="3.40.50.1980">
    <property type="entry name" value="Nitrogenase molybdenum iron protein domain"/>
    <property type="match status" value="2"/>
</dbReference>
<gene>
    <name evidence="5" type="ORF">PSU4_02200</name>
</gene>
<evidence type="ECO:0000313" key="6">
    <source>
        <dbReference type="Proteomes" id="UP000321685"/>
    </source>
</evidence>
<evidence type="ECO:0000313" key="5">
    <source>
        <dbReference type="EMBL" id="GEL21266.1"/>
    </source>
</evidence>
<feature type="signal peptide" evidence="3">
    <location>
        <begin position="1"/>
        <end position="34"/>
    </location>
</feature>
<evidence type="ECO:0000259" key="4">
    <source>
        <dbReference type="PROSITE" id="PS50983"/>
    </source>
</evidence>
<reference evidence="5 6" key="1">
    <citation type="submission" date="2019-07" db="EMBL/GenBank/DDBJ databases">
        <title>Whole genome shotgun sequence of Pseudonocardia sulfidoxydans NBRC 16205.</title>
        <authorList>
            <person name="Hosoyama A."/>
            <person name="Uohara A."/>
            <person name="Ohji S."/>
            <person name="Ichikawa N."/>
        </authorList>
    </citation>
    <scope>NUCLEOTIDE SEQUENCE [LARGE SCALE GENOMIC DNA]</scope>
    <source>
        <strain evidence="5 6">NBRC 16205</strain>
    </source>
</reference>
<dbReference type="Pfam" id="PF01497">
    <property type="entry name" value="Peripla_BP_2"/>
    <property type="match status" value="1"/>
</dbReference>
<feature type="chain" id="PRO_5022112951" evidence="3">
    <location>
        <begin position="35"/>
        <end position="400"/>
    </location>
</feature>
<dbReference type="PROSITE" id="PS50983">
    <property type="entry name" value="FE_B12_PBP"/>
    <property type="match status" value="1"/>
</dbReference>
<comment type="similarity">
    <text evidence="1">Belongs to the bacterial solute-binding protein 8 family.</text>
</comment>
<protein>
    <submittedName>
        <fullName evidence="5">ABC transporter substrate-binding protein</fullName>
    </submittedName>
</protein>
<evidence type="ECO:0000256" key="3">
    <source>
        <dbReference type="SAM" id="SignalP"/>
    </source>
</evidence>
<dbReference type="InterPro" id="IPR002491">
    <property type="entry name" value="ABC_transptr_periplasmic_BD"/>
</dbReference>
<feature type="domain" description="Fe/B12 periplasmic-binding" evidence="4">
    <location>
        <begin position="117"/>
        <end position="386"/>
    </location>
</feature>